<evidence type="ECO:0000259" key="4">
    <source>
        <dbReference type="PROSITE" id="PS50949"/>
    </source>
</evidence>
<evidence type="ECO:0000256" key="1">
    <source>
        <dbReference type="ARBA" id="ARBA00023015"/>
    </source>
</evidence>
<protein>
    <submittedName>
        <fullName evidence="5">Transcriptional regulator, GntR family</fullName>
    </submittedName>
</protein>
<dbReference type="GO" id="GO:0003700">
    <property type="term" value="F:DNA-binding transcription factor activity"/>
    <property type="evidence" value="ECO:0007669"/>
    <property type="project" value="InterPro"/>
</dbReference>
<dbReference type="SUPFAM" id="SSF48008">
    <property type="entry name" value="GntR ligand-binding domain-like"/>
    <property type="match status" value="1"/>
</dbReference>
<dbReference type="Proteomes" id="UP000007289">
    <property type="component" value="Chromosome"/>
</dbReference>
<keyword evidence="2" id="KW-0238">DNA-binding</keyword>
<keyword evidence="1" id="KW-0805">Transcription regulation</keyword>
<dbReference type="InterPro" id="IPR000524">
    <property type="entry name" value="Tscrpt_reg_HTH_GntR"/>
</dbReference>
<dbReference type="PANTHER" id="PTHR43537:SF24">
    <property type="entry name" value="GLUCONATE OPERON TRANSCRIPTIONAL REPRESSOR"/>
    <property type="match status" value="1"/>
</dbReference>
<dbReference type="InterPro" id="IPR011711">
    <property type="entry name" value="GntR_C"/>
</dbReference>
<dbReference type="Gene3D" id="1.20.120.530">
    <property type="entry name" value="GntR ligand-binding domain-like"/>
    <property type="match status" value="1"/>
</dbReference>
<dbReference type="HOGENOM" id="CLU_017584_9_0_6"/>
<dbReference type="eggNOG" id="COG2186">
    <property type="taxonomic scope" value="Bacteria"/>
</dbReference>
<feature type="domain" description="HTH gntR-type" evidence="4">
    <location>
        <begin position="13"/>
        <end position="83"/>
    </location>
</feature>
<dbReference type="GO" id="GO:0003677">
    <property type="term" value="F:DNA binding"/>
    <property type="evidence" value="ECO:0007669"/>
    <property type="project" value="UniProtKB-KW"/>
</dbReference>
<name>J2F3C4_PSEFQ</name>
<evidence type="ECO:0000256" key="3">
    <source>
        <dbReference type="ARBA" id="ARBA00023163"/>
    </source>
</evidence>
<dbReference type="Gene3D" id="1.10.10.10">
    <property type="entry name" value="Winged helix-like DNA-binding domain superfamily/Winged helix DNA-binding domain"/>
    <property type="match status" value="1"/>
</dbReference>
<dbReference type="PATRIC" id="fig|1038922.3.peg.3180"/>
<dbReference type="InterPro" id="IPR036388">
    <property type="entry name" value="WH-like_DNA-bd_sf"/>
</dbReference>
<dbReference type="EMBL" id="AGBM01000001">
    <property type="protein sequence ID" value="EJL03493.1"/>
    <property type="molecule type" value="Genomic_DNA"/>
</dbReference>
<dbReference type="PANTHER" id="PTHR43537">
    <property type="entry name" value="TRANSCRIPTIONAL REGULATOR, GNTR FAMILY"/>
    <property type="match status" value="1"/>
</dbReference>
<organism evidence="5">
    <name type="scientific">Pseudomonas fluorescens (strain Q2-87)</name>
    <dbReference type="NCBI Taxonomy" id="1038922"/>
    <lineage>
        <taxon>Bacteria</taxon>
        <taxon>Pseudomonadati</taxon>
        <taxon>Pseudomonadota</taxon>
        <taxon>Gammaproteobacteria</taxon>
        <taxon>Pseudomonadales</taxon>
        <taxon>Pseudomonadaceae</taxon>
        <taxon>Pseudomonas</taxon>
    </lineage>
</organism>
<dbReference type="RefSeq" id="WP_003180965.1">
    <property type="nucleotide sequence ID" value="NZ_CM001558.1"/>
</dbReference>
<dbReference type="AlphaFoldDB" id="J2F3C4"/>
<dbReference type="CDD" id="cd07377">
    <property type="entry name" value="WHTH_GntR"/>
    <property type="match status" value="1"/>
</dbReference>
<comment type="caution">
    <text evidence="5">The sequence shown here is derived from an EMBL/GenBank/DDBJ whole genome shotgun (WGS) entry which is preliminary data.</text>
</comment>
<dbReference type="PRINTS" id="PR00035">
    <property type="entry name" value="HTHGNTR"/>
</dbReference>
<dbReference type="SUPFAM" id="SSF46785">
    <property type="entry name" value="Winged helix' DNA-binding domain"/>
    <property type="match status" value="1"/>
</dbReference>
<sequence length="244" mass="26550">MSPASGLIRIHQEGKTESVTRRLIEMIDLGLFAEGEQLPSESALATQLGVATVTLRDALAVLRERGVIETRRGRNGGSFICAAPQTTDQSLFDQLRELSTLELRDLADEHAAISGAAARLAAQRAGPEQHARLSGFIDALANAQGRREYRRADARFHIEIAVAAQSVRLTHSEARLQAELGELLWLPFAGQPEPQTIEREHRAILEAITANDANLAGALAEAHVARGVRRLSSLRLQQMAEDDS</sequence>
<dbReference type="SMART" id="SM00345">
    <property type="entry name" value="HTH_GNTR"/>
    <property type="match status" value="1"/>
</dbReference>
<dbReference type="SMART" id="SM00895">
    <property type="entry name" value="FCD"/>
    <property type="match status" value="1"/>
</dbReference>
<reference evidence="5" key="1">
    <citation type="journal article" date="2012" name="PLoS Genet.">
        <title>Comparative Genomics of Plant-Associated Pseudomonas spp.: Insights into Diversity and Inheritance of Traits Involved in Multitrophic Interactions.</title>
        <authorList>
            <person name="Loper J.E."/>
            <person name="Hassan K.A."/>
            <person name="Mavrodi D.V."/>
            <person name="Davis E.W.II."/>
            <person name="Lim C.K."/>
            <person name="Shaffer B.T."/>
            <person name="Elbourne L.D."/>
            <person name="Stockwell V.O."/>
            <person name="Hartney S.L."/>
            <person name="Breakwell K."/>
            <person name="Henkels M.D."/>
            <person name="Tetu S.G."/>
            <person name="Rangel L.I."/>
            <person name="Kidarsa T.A."/>
            <person name="Wilson N.L."/>
            <person name="van de Mortel J.E."/>
            <person name="Song C."/>
            <person name="Blumhagen R."/>
            <person name="Radune D."/>
            <person name="Hostetler J.B."/>
            <person name="Brinkac L.M."/>
            <person name="Durkin A.S."/>
            <person name="Kluepfel D.A."/>
            <person name="Wechter W.P."/>
            <person name="Anderson A.J."/>
            <person name="Kim Y.C."/>
            <person name="Pierson L.S.III."/>
            <person name="Pierson E.A."/>
            <person name="Lindow S.E."/>
            <person name="Kobayashi D.Y."/>
            <person name="Raaijmakers J.M."/>
            <person name="Weller D.M."/>
            <person name="Thomashow L.S."/>
            <person name="Allen A.E."/>
            <person name="Paulsen I.T."/>
        </authorList>
    </citation>
    <scope>NUCLEOTIDE SEQUENCE [LARGE SCALE GENOMIC DNA]</scope>
    <source>
        <strain evidence="5">Q2-87</strain>
    </source>
</reference>
<accession>J2F3C4</accession>
<dbReference type="PROSITE" id="PS50949">
    <property type="entry name" value="HTH_GNTR"/>
    <property type="match status" value="1"/>
</dbReference>
<evidence type="ECO:0000256" key="2">
    <source>
        <dbReference type="ARBA" id="ARBA00023125"/>
    </source>
</evidence>
<dbReference type="InterPro" id="IPR036390">
    <property type="entry name" value="WH_DNA-bd_sf"/>
</dbReference>
<evidence type="ECO:0000313" key="5">
    <source>
        <dbReference type="EMBL" id="EJL03493.1"/>
    </source>
</evidence>
<dbReference type="InterPro" id="IPR008920">
    <property type="entry name" value="TF_FadR/GntR_C"/>
</dbReference>
<keyword evidence="3" id="KW-0804">Transcription</keyword>
<dbReference type="Pfam" id="PF07729">
    <property type="entry name" value="FCD"/>
    <property type="match status" value="1"/>
</dbReference>
<proteinExistence type="predicted"/>
<gene>
    <name evidence="5" type="ORF">PflQ2_2347</name>
</gene>
<dbReference type="Pfam" id="PF00392">
    <property type="entry name" value="GntR"/>
    <property type="match status" value="1"/>
</dbReference>